<dbReference type="Proteomes" id="UP000293296">
    <property type="component" value="Chromosome"/>
</dbReference>
<dbReference type="EMBL" id="CP026538">
    <property type="protein sequence ID" value="QAZ68768.1"/>
    <property type="molecule type" value="Genomic_DNA"/>
</dbReference>
<reference evidence="2 3" key="1">
    <citation type="submission" date="2018-02" db="EMBL/GenBank/DDBJ databases">
        <title>Genome sequence of Desulfovibrio carbinolicus DSM 3852.</title>
        <authorList>
            <person name="Wilbanks E."/>
            <person name="Skennerton C.T."/>
            <person name="Orphan V.J."/>
        </authorList>
    </citation>
    <scope>NUCLEOTIDE SEQUENCE [LARGE SCALE GENOMIC DNA]</scope>
    <source>
        <strain evidence="2 3">DSM 3852</strain>
    </source>
</reference>
<accession>A0A4P6HTJ1</accession>
<gene>
    <name evidence="2" type="ORF">C3Y92_16620</name>
</gene>
<proteinExistence type="predicted"/>
<organism evidence="2 3">
    <name type="scientific">Solidesulfovibrio carbinolicus</name>
    <dbReference type="NCBI Taxonomy" id="296842"/>
    <lineage>
        <taxon>Bacteria</taxon>
        <taxon>Pseudomonadati</taxon>
        <taxon>Thermodesulfobacteriota</taxon>
        <taxon>Desulfovibrionia</taxon>
        <taxon>Desulfovibrionales</taxon>
        <taxon>Desulfovibrionaceae</taxon>
        <taxon>Solidesulfovibrio</taxon>
    </lineage>
</organism>
<keyword evidence="3" id="KW-1185">Reference proteome</keyword>
<evidence type="ECO:0000256" key="1">
    <source>
        <dbReference type="SAM" id="MobiDB-lite"/>
    </source>
</evidence>
<protein>
    <submittedName>
        <fullName evidence="2">Uncharacterized protein</fullName>
    </submittedName>
</protein>
<sequence>MPPAAGGLRPPDPPNGERVKGGAAGLVLRSAGSLTGRRSCYSDKDEALEVRQDSRASCMESGGWSGSRRRRGQIFALVRPSARPPKTHLGGPGASGPRPPEAKK</sequence>
<name>A0A4P6HTJ1_9BACT</name>
<feature type="region of interest" description="Disordered" evidence="1">
    <location>
        <begin position="1"/>
        <end position="21"/>
    </location>
</feature>
<dbReference type="AlphaFoldDB" id="A0A4P6HTJ1"/>
<dbReference type="KEGG" id="dcb:C3Y92_16620"/>
<feature type="region of interest" description="Disordered" evidence="1">
    <location>
        <begin position="54"/>
        <end position="104"/>
    </location>
</feature>
<evidence type="ECO:0000313" key="2">
    <source>
        <dbReference type="EMBL" id="QAZ68768.1"/>
    </source>
</evidence>
<evidence type="ECO:0000313" key="3">
    <source>
        <dbReference type="Proteomes" id="UP000293296"/>
    </source>
</evidence>